<keyword evidence="1" id="KW-0812">Transmembrane</keyword>
<dbReference type="EMBL" id="DVIT01000011">
    <property type="protein sequence ID" value="HIS46391.1"/>
    <property type="molecule type" value="Genomic_DNA"/>
</dbReference>
<feature type="transmembrane region" description="Helical" evidence="1">
    <location>
        <begin position="64"/>
        <end position="81"/>
    </location>
</feature>
<organism evidence="2 3">
    <name type="scientific">Candidatus Scybalocola faecigallinarum</name>
    <dbReference type="NCBI Taxonomy" id="2840941"/>
    <lineage>
        <taxon>Bacteria</taxon>
        <taxon>Bacillati</taxon>
        <taxon>Bacillota</taxon>
        <taxon>Clostridia</taxon>
        <taxon>Lachnospirales</taxon>
        <taxon>Lachnospiraceae</taxon>
        <taxon>Lachnospiraceae incertae sedis</taxon>
        <taxon>Candidatus Scybalocola (ex Gilroy et al. 2021)</taxon>
    </lineage>
</organism>
<evidence type="ECO:0000313" key="2">
    <source>
        <dbReference type="EMBL" id="HIS46391.1"/>
    </source>
</evidence>
<dbReference type="Pfam" id="PF03956">
    <property type="entry name" value="Lys_export"/>
    <property type="match status" value="1"/>
</dbReference>
<evidence type="ECO:0000313" key="3">
    <source>
        <dbReference type="Proteomes" id="UP000823927"/>
    </source>
</evidence>
<evidence type="ECO:0000256" key="1">
    <source>
        <dbReference type="SAM" id="Phobius"/>
    </source>
</evidence>
<proteinExistence type="predicted"/>
<sequence length="91" mass="10234">MLVEGIMFVGVLAGYFFQPKKWAKALSVLQMACTAVLIFCMGVSLENREGFFQELSQLGLKSLVYAVIPVAFSVISVYLLTKRFMETKKEE</sequence>
<reference evidence="2" key="1">
    <citation type="submission" date="2020-10" db="EMBL/GenBank/DDBJ databases">
        <authorList>
            <person name="Gilroy R."/>
        </authorList>
    </citation>
    <scope>NUCLEOTIDE SEQUENCE</scope>
    <source>
        <strain evidence="2">CHK178-757</strain>
    </source>
</reference>
<protein>
    <submittedName>
        <fullName evidence="2">LysO family transporter</fullName>
    </submittedName>
</protein>
<dbReference type="InterPro" id="IPR005642">
    <property type="entry name" value="LysO"/>
</dbReference>
<dbReference type="AlphaFoldDB" id="A0A9D1F2U6"/>
<dbReference type="Proteomes" id="UP000823927">
    <property type="component" value="Unassembled WGS sequence"/>
</dbReference>
<dbReference type="GO" id="GO:0015661">
    <property type="term" value="F:L-lysine efflux transmembrane transporter activity"/>
    <property type="evidence" value="ECO:0007669"/>
    <property type="project" value="InterPro"/>
</dbReference>
<keyword evidence="1" id="KW-1133">Transmembrane helix</keyword>
<gene>
    <name evidence="2" type="ORF">IAB46_02345</name>
</gene>
<reference evidence="2" key="2">
    <citation type="journal article" date="2021" name="PeerJ">
        <title>Extensive microbial diversity within the chicken gut microbiome revealed by metagenomics and culture.</title>
        <authorList>
            <person name="Gilroy R."/>
            <person name="Ravi A."/>
            <person name="Getino M."/>
            <person name="Pursley I."/>
            <person name="Horton D.L."/>
            <person name="Alikhan N.F."/>
            <person name="Baker D."/>
            <person name="Gharbi K."/>
            <person name="Hall N."/>
            <person name="Watson M."/>
            <person name="Adriaenssens E.M."/>
            <person name="Foster-Nyarko E."/>
            <person name="Jarju S."/>
            <person name="Secka A."/>
            <person name="Antonio M."/>
            <person name="Oren A."/>
            <person name="Chaudhuri R.R."/>
            <person name="La Ragione R."/>
            <person name="Hildebrand F."/>
            <person name="Pallen M.J."/>
        </authorList>
    </citation>
    <scope>NUCLEOTIDE SEQUENCE</scope>
    <source>
        <strain evidence="2">CHK178-757</strain>
    </source>
</reference>
<keyword evidence="1" id="KW-0472">Membrane</keyword>
<comment type="caution">
    <text evidence="2">The sequence shown here is derived from an EMBL/GenBank/DDBJ whole genome shotgun (WGS) entry which is preliminary data.</text>
</comment>
<feature type="transmembrane region" description="Helical" evidence="1">
    <location>
        <begin position="25"/>
        <end position="44"/>
    </location>
</feature>
<name>A0A9D1F2U6_9FIRM</name>
<accession>A0A9D1F2U6</accession>